<dbReference type="PANTHER" id="PTHR31630:SF6">
    <property type="entry name" value="PHYTANOYL-COA DIOXYGENASE-RELATED"/>
    <property type="match status" value="1"/>
</dbReference>
<dbReference type="Gene3D" id="2.60.120.620">
    <property type="entry name" value="q2cbj1_9rhob like domain"/>
    <property type="match status" value="1"/>
</dbReference>
<dbReference type="GO" id="GO:0016706">
    <property type="term" value="F:2-oxoglutarate-dependent dioxygenase activity"/>
    <property type="evidence" value="ECO:0007669"/>
    <property type="project" value="UniProtKB-ARBA"/>
</dbReference>
<evidence type="ECO:0000313" key="2">
    <source>
        <dbReference type="Proteomes" id="UP000505355"/>
    </source>
</evidence>
<accession>A0A7D4QQN5</accession>
<dbReference type="InterPro" id="IPR008775">
    <property type="entry name" value="Phytyl_CoA_dOase-like"/>
</dbReference>
<sequence length="309" mass="34898">METETISFTALYKFWERNTPGYKISNNTIPGEWETQVYSLSSYGRGTEEALNYLYSKNPSFDAFIDWLGQTKLSEQPAVFSDVSLTAEDLDFWDRNGYLVVKNAVAEEDAVAARNAIWQFLDADITDPASWYKFHPEKKGLMLSFFQHTALEVNRRAAKIRQVYRELYGETDIYLLVDKVSFNPPETNFYTFAGSPLHWDVSLQLPIPFVLQGLLYLNDVTAADGAFHCVPGFHKNIDQWMAALPAGASPRVAALNELTPVAVPGKAGDLVIWHQALPHCATPNKGKTPRMVQYITYKPVKTVTADIWK</sequence>
<evidence type="ECO:0000313" key="1">
    <source>
        <dbReference type="EMBL" id="QKJ29209.1"/>
    </source>
</evidence>
<dbReference type="Pfam" id="PF05721">
    <property type="entry name" value="PhyH"/>
    <property type="match status" value="1"/>
</dbReference>
<dbReference type="EMBL" id="CP054139">
    <property type="protein sequence ID" value="QKJ29209.1"/>
    <property type="molecule type" value="Genomic_DNA"/>
</dbReference>
<keyword evidence="1" id="KW-0223">Dioxygenase</keyword>
<dbReference type="AlphaFoldDB" id="A0A7D4QQN5"/>
<gene>
    <name evidence="1" type="ORF">HQ865_05390</name>
</gene>
<dbReference type="PANTHER" id="PTHR31630">
    <property type="entry name" value="PHYTANOYL-COA DIOXYGENASE-RELATED-RELATED"/>
    <property type="match status" value="1"/>
</dbReference>
<dbReference type="Proteomes" id="UP000505355">
    <property type="component" value="Chromosome"/>
</dbReference>
<organism evidence="1 2">
    <name type="scientific">Mucilaginibacter mali</name>
    <dbReference type="NCBI Taxonomy" id="2740462"/>
    <lineage>
        <taxon>Bacteria</taxon>
        <taxon>Pseudomonadati</taxon>
        <taxon>Bacteroidota</taxon>
        <taxon>Sphingobacteriia</taxon>
        <taxon>Sphingobacteriales</taxon>
        <taxon>Sphingobacteriaceae</taxon>
        <taxon>Mucilaginibacter</taxon>
    </lineage>
</organism>
<keyword evidence="1" id="KW-0560">Oxidoreductase</keyword>
<dbReference type="KEGG" id="mmab:HQ865_05390"/>
<reference evidence="1 2" key="1">
    <citation type="submission" date="2020-05" db="EMBL/GenBank/DDBJ databases">
        <title>Mucilaginibacter mali sp. nov.</title>
        <authorList>
            <person name="Kim H.S."/>
            <person name="Lee K.C."/>
            <person name="Suh M.K."/>
            <person name="Kim J.-S."/>
            <person name="Han K.-I."/>
            <person name="Eom M.K."/>
            <person name="Shin Y.K."/>
            <person name="Lee J.-S."/>
        </authorList>
    </citation>
    <scope>NUCLEOTIDE SEQUENCE [LARGE SCALE GENOMIC DNA]</scope>
    <source>
        <strain evidence="1 2">G2-14</strain>
    </source>
</reference>
<keyword evidence="2" id="KW-1185">Reference proteome</keyword>
<proteinExistence type="predicted"/>
<name>A0A7D4QQN5_9SPHI</name>
<dbReference type="RefSeq" id="WP_173413904.1">
    <property type="nucleotide sequence ID" value="NZ_CP054139.1"/>
</dbReference>
<dbReference type="SUPFAM" id="SSF51197">
    <property type="entry name" value="Clavaminate synthase-like"/>
    <property type="match status" value="1"/>
</dbReference>
<protein>
    <submittedName>
        <fullName evidence="1">Phytanoyl-CoA dioxygenase family protein</fullName>
    </submittedName>
</protein>